<dbReference type="PANTHER" id="PTHR36919">
    <property type="entry name" value="BLR1215 PROTEIN"/>
    <property type="match status" value="1"/>
</dbReference>
<reference evidence="4 5" key="1">
    <citation type="submission" date="2020-08" db="EMBL/GenBank/DDBJ databases">
        <title>Genomic Encyclopedia of Type Strains, Phase IV (KMG-IV): sequencing the most valuable type-strain genomes for metagenomic binning, comparative biology and taxonomic classification.</title>
        <authorList>
            <person name="Goeker M."/>
        </authorList>
    </citation>
    <scope>NUCLEOTIDE SEQUENCE [LARGE SCALE GENOMIC DNA]</scope>
    <source>
        <strain evidence="4 5">DSM 27203</strain>
    </source>
</reference>
<feature type="signal peptide" evidence="2">
    <location>
        <begin position="1"/>
        <end position="22"/>
    </location>
</feature>
<keyword evidence="5" id="KW-1185">Reference proteome</keyword>
<evidence type="ECO:0000313" key="5">
    <source>
        <dbReference type="Proteomes" id="UP000554342"/>
    </source>
</evidence>
<proteinExistence type="predicted"/>
<dbReference type="AlphaFoldDB" id="A0A840Z151"/>
<feature type="chain" id="PRO_5033049382" evidence="2">
    <location>
        <begin position="23"/>
        <end position="139"/>
    </location>
</feature>
<feature type="region of interest" description="Disordered" evidence="1">
    <location>
        <begin position="55"/>
        <end position="77"/>
    </location>
</feature>
<dbReference type="Pfam" id="PF09917">
    <property type="entry name" value="DUF2147"/>
    <property type="match status" value="1"/>
</dbReference>
<gene>
    <name evidence="4" type="ORF">FHR23_002401</name>
</gene>
<sequence>MMRFRALMVAAATAMLPAAAFAAQPVTGKWKTEDGKAIVTIGHCGSQICGKITQILKSDRGPNPKDTNNPDPKLRDRPLEGLMILTGFSEDGDEWKGRIYSPEEGKTYRSILERDGQNGLKVKGCIAFFCKTQHWTAAG</sequence>
<dbReference type="InterPro" id="IPR019223">
    <property type="entry name" value="DUF2147"/>
</dbReference>
<protein>
    <submittedName>
        <fullName evidence="4">Uncharacterized protein (DUF2147 family)</fullName>
    </submittedName>
</protein>
<keyword evidence="2" id="KW-0732">Signal</keyword>
<evidence type="ECO:0000313" key="4">
    <source>
        <dbReference type="EMBL" id="MBB5719460.1"/>
    </source>
</evidence>
<organism evidence="4 5">
    <name type="scientific">Stakelama sediminis</name>
    <dbReference type="NCBI Taxonomy" id="463200"/>
    <lineage>
        <taxon>Bacteria</taxon>
        <taxon>Pseudomonadati</taxon>
        <taxon>Pseudomonadota</taxon>
        <taxon>Alphaproteobacteria</taxon>
        <taxon>Sphingomonadales</taxon>
        <taxon>Sphingomonadaceae</taxon>
        <taxon>Stakelama</taxon>
    </lineage>
</organism>
<dbReference type="PANTHER" id="PTHR36919:SF2">
    <property type="entry name" value="BLL6627 PROTEIN"/>
    <property type="match status" value="1"/>
</dbReference>
<evidence type="ECO:0000256" key="2">
    <source>
        <dbReference type="SAM" id="SignalP"/>
    </source>
</evidence>
<comment type="caution">
    <text evidence="4">The sequence shown here is derived from an EMBL/GenBank/DDBJ whole genome shotgun (WGS) entry which is preliminary data.</text>
</comment>
<name>A0A840Z151_9SPHN</name>
<accession>A0A840Z151</accession>
<feature type="domain" description="DUF2147" evidence="3">
    <location>
        <begin position="28"/>
        <end position="136"/>
    </location>
</feature>
<evidence type="ECO:0000259" key="3">
    <source>
        <dbReference type="Pfam" id="PF09917"/>
    </source>
</evidence>
<dbReference type="Gene3D" id="2.40.128.520">
    <property type="match status" value="1"/>
</dbReference>
<evidence type="ECO:0000256" key="1">
    <source>
        <dbReference type="SAM" id="MobiDB-lite"/>
    </source>
</evidence>
<dbReference type="Proteomes" id="UP000554342">
    <property type="component" value="Unassembled WGS sequence"/>
</dbReference>
<dbReference type="EMBL" id="JACIJI010000004">
    <property type="protein sequence ID" value="MBB5719460.1"/>
    <property type="molecule type" value="Genomic_DNA"/>
</dbReference>